<dbReference type="EMBL" id="QYTW02000036">
    <property type="protein sequence ID" value="RST57311.1"/>
    <property type="molecule type" value="Genomic_DNA"/>
</dbReference>
<organism evidence="1 2">
    <name type="scientific">Siminovitchia terrae</name>
    <name type="common">Bacillus terrae</name>
    <dbReference type="NCBI Taxonomy" id="1914933"/>
    <lineage>
        <taxon>Bacteria</taxon>
        <taxon>Bacillati</taxon>
        <taxon>Bacillota</taxon>
        <taxon>Bacilli</taxon>
        <taxon>Bacillales</taxon>
        <taxon>Bacillaceae</taxon>
        <taxon>Siminovitchia</taxon>
    </lineage>
</organism>
<evidence type="ECO:0000313" key="1">
    <source>
        <dbReference type="EMBL" id="RST57311.1"/>
    </source>
</evidence>
<sequence length="81" mass="9259">MREKGVILNKVVRRRLFKFFGDTTDGGPIFHWRTGSSGVLSSLFNLIQQKSPTSISCEMNAYWYSTQWGFKPRLNKVKASG</sequence>
<evidence type="ECO:0000313" key="2">
    <source>
        <dbReference type="Proteomes" id="UP000287296"/>
    </source>
</evidence>
<dbReference type="AlphaFoldDB" id="A0A429X1G0"/>
<gene>
    <name evidence="1" type="ORF">D5F11_023120</name>
</gene>
<dbReference type="Proteomes" id="UP000287296">
    <property type="component" value="Unassembled WGS sequence"/>
</dbReference>
<protein>
    <submittedName>
        <fullName evidence="1">Uncharacterized protein</fullName>
    </submittedName>
</protein>
<name>A0A429X1G0_SIMTE</name>
<dbReference type="RefSeq" id="WP_126646671.1">
    <property type="nucleotide sequence ID" value="NZ_BORI01000002.1"/>
</dbReference>
<reference evidence="1 2" key="1">
    <citation type="submission" date="2018-12" db="EMBL/GenBank/DDBJ databases">
        <authorList>
            <person name="Sun L."/>
            <person name="Chen Z."/>
        </authorList>
    </citation>
    <scope>NUCLEOTIDE SEQUENCE [LARGE SCALE GENOMIC DNA]</scope>
    <source>
        <strain evidence="1 2">LMG 29736</strain>
    </source>
</reference>
<comment type="caution">
    <text evidence="1">The sequence shown here is derived from an EMBL/GenBank/DDBJ whole genome shotgun (WGS) entry which is preliminary data.</text>
</comment>
<dbReference type="OrthoDB" id="2983640at2"/>
<accession>A0A429X1G0</accession>
<proteinExistence type="predicted"/>